<feature type="binding site" evidence="7">
    <location>
        <position position="138"/>
    </location>
    <ligand>
        <name>Zn(2+)</name>
        <dbReference type="ChEBI" id="CHEBI:29105"/>
    </ligand>
</feature>
<comment type="similarity">
    <text evidence="1">Belongs to the Fur family.</text>
</comment>
<keyword evidence="3 7" id="KW-0862">Zinc</keyword>
<evidence type="ECO:0000256" key="7">
    <source>
        <dbReference type="PIRSR" id="PIRSR602481-1"/>
    </source>
</evidence>
<evidence type="ECO:0000256" key="5">
    <source>
        <dbReference type="ARBA" id="ARBA00023125"/>
    </source>
</evidence>
<dbReference type="PANTHER" id="PTHR33202">
    <property type="entry name" value="ZINC UPTAKE REGULATION PROTEIN"/>
    <property type="match status" value="1"/>
</dbReference>
<comment type="cofactor">
    <cofactor evidence="8">
        <name>Mn(2+)</name>
        <dbReference type="ChEBI" id="CHEBI:29035"/>
    </cofactor>
    <cofactor evidence="8">
        <name>Fe(2+)</name>
        <dbReference type="ChEBI" id="CHEBI:29033"/>
    </cofactor>
    <text evidence="8">Binds 1 Mn(2+) or Fe(2+) ion per subunit.</text>
</comment>
<dbReference type="CDD" id="cd07153">
    <property type="entry name" value="Fur_like"/>
    <property type="match status" value="1"/>
</dbReference>
<protein>
    <recommendedName>
        <fullName evidence="11">Transcriptional repressor</fullName>
    </recommendedName>
</protein>
<feature type="binding site" evidence="8">
    <location>
        <position position="88"/>
    </location>
    <ligand>
        <name>Fe cation</name>
        <dbReference type="ChEBI" id="CHEBI:24875"/>
    </ligand>
</feature>
<evidence type="ECO:0000313" key="9">
    <source>
        <dbReference type="EMBL" id="OGH84507.1"/>
    </source>
</evidence>
<dbReference type="Gene3D" id="3.30.1490.190">
    <property type="match status" value="1"/>
</dbReference>
<dbReference type="AlphaFoldDB" id="A0A1F6NKL3"/>
<keyword evidence="6" id="KW-0804">Transcription</keyword>
<name>A0A1F6NKL3_9BACT</name>
<evidence type="ECO:0000256" key="6">
    <source>
        <dbReference type="ARBA" id="ARBA00023163"/>
    </source>
</evidence>
<feature type="binding site" evidence="8">
    <location>
        <position position="127"/>
    </location>
    <ligand>
        <name>Fe cation</name>
        <dbReference type="ChEBI" id="CHEBI:24875"/>
    </ligand>
</feature>
<dbReference type="Gene3D" id="1.10.10.10">
    <property type="entry name" value="Winged helix-like DNA-binding domain superfamily/Winged helix DNA-binding domain"/>
    <property type="match status" value="1"/>
</dbReference>
<reference evidence="9 10" key="1">
    <citation type="journal article" date="2016" name="Nat. Commun.">
        <title>Thousands of microbial genomes shed light on interconnected biogeochemical processes in an aquifer system.</title>
        <authorList>
            <person name="Anantharaman K."/>
            <person name="Brown C.T."/>
            <person name="Hug L.A."/>
            <person name="Sharon I."/>
            <person name="Castelle C.J."/>
            <person name="Probst A.J."/>
            <person name="Thomas B.C."/>
            <person name="Singh A."/>
            <person name="Wilkins M.J."/>
            <person name="Karaoz U."/>
            <person name="Brodie E.L."/>
            <person name="Williams K.H."/>
            <person name="Hubbard S.S."/>
            <person name="Banfield J.F."/>
        </authorList>
    </citation>
    <scope>NUCLEOTIDE SEQUENCE [LARGE SCALE GENOMIC DNA]</scope>
</reference>
<evidence type="ECO:0000256" key="4">
    <source>
        <dbReference type="ARBA" id="ARBA00023015"/>
    </source>
</evidence>
<feature type="binding site" evidence="7">
    <location>
        <position position="94"/>
    </location>
    <ligand>
        <name>Zn(2+)</name>
        <dbReference type="ChEBI" id="CHEBI:29105"/>
    </ligand>
</feature>
<gene>
    <name evidence="9" type="ORF">A2261_01790</name>
</gene>
<keyword evidence="8" id="KW-0408">Iron</keyword>
<dbReference type="GO" id="GO:0045892">
    <property type="term" value="P:negative regulation of DNA-templated transcription"/>
    <property type="evidence" value="ECO:0007669"/>
    <property type="project" value="TreeGrafter"/>
</dbReference>
<keyword evidence="7" id="KW-0479">Metal-binding</keyword>
<evidence type="ECO:0000256" key="8">
    <source>
        <dbReference type="PIRSR" id="PIRSR602481-2"/>
    </source>
</evidence>
<dbReference type="InterPro" id="IPR036390">
    <property type="entry name" value="WH_DNA-bd_sf"/>
</dbReference>
<dbReference type="InterPro" id="IPR043135">
    <property type="entry name" value="Fur_C"/>
</dbReference>
<dbReference type="InterPro" id="IPR002481">
    <property type="entry name" value="FUR"/>
</dbReference>
<dbReference type="PANTHER" id="PTHR33202:SF7">
    <property type="entry name" value="FERRIC UPTAKE REGULATION PROTEIN"/>
    <property type="match status" value="1"/>
</dbReference>
<dbReference type="InterPro" id="IPR036388">
    <property type="entry name" value="WH-like_DNA-bd_sf"/>
</dbReference>
<keyword evidence="4" id="KW-0805">Transcription regulation</keyword>
<organism evidence="9 10">
    <name type="scientific">Candidatus Magasanikbacteria bacterium RIFOXYA2_FULL_44_8</name>
    <dbReference type="NCBI Taxonomy" id="1798696"/>
    <lineage>
        <taxon>Bacteria</taxon>
        <taxon>Candidatus Magasanikiibacteriota</taxon>
    </lineage>
</organism>
<comment type="caution">
    <text evidence="9">The sequence shown here is derived from an EMBL/GenBank/DDBJ whole genome shotgun (WGS) entry which is preliminary data.</text>
</comment>
<dbReference type="GO" id="GO:0008270">
    <property type="term" value="F:zinc ion binding"/>
    <property type="evidence" value="ECO:0007669"/>
    <property type="project" value="TreeGrafter"/>
</dbReference>
<dbReference type="EMBL" id="MFQR01000016">
    <property type="protein sequence ID" value="OGH84507.1"/>
    <property type="molecule type" value="Genomic_DNA"/>
</dbReference>
<evidence type="ECO:0000313" key="10">
    <source>
        <dbReference type="Proteomes" id="UP000177803"/>
    </source>
</evidence>
<dbReference type="SUPFAM" id="SSF46785">
    <property type="entry name" value="Winged helix' DNA-binding domain"/>
    <property type="match status" value="1"/>
</dbReference>
<dbReference type="GO" id="GO:0000976">
    <property type="term" value="F:transcription cis-regulatory region binding"/>
    <property type="evidence" value="ECO:0007669"/>
    <property type="project" value="TreeGrafter"/>
</dbReference>
<evidence type="ECO:0000256" key="2">
    <source>
        <dbReference type="ARBA" id="ARBA00022491"/>
    </source>
</evidence>
<feature type="binding site" evidence="7">
    <location>
        <position position="135"/>
    </location>
    <ligand>
        <name>Zn(2+)</name>
        <dbReference type="ChEBI" id="CHEBI:29105"/>
    </ligand>
</feature>
<sequence length="139" mass="15998">MQKVKKILGQLKDNGQRITTLRRVILYIMEKFDSPLSAGDILSEIAKMGLSANKTTVYRELEFLIKSEIAETVQLRGREQKYELAGEHHHHLVCVKCAEIQEMPLAGDLDETENKIYKKFNFKVQSHSLEFYGLCAHCQ</sequence>
<accession>A0A1F6NKL3</accession>
<evidence type="ECO:0000256" key="1">
    <source>
        <dbReference type="ARBA" id="ARBA00007957"/>
    </source>
</evidence>
<dbReference type="Pfam" id="PF01475">
    <property type="entry name" value="FUR"/>
    <property type="match status" value="1"/>
</dbReference>
<feature type="binding site" evidence="7">
    <location>
        <position position="97"/>
    </location>
    <ligand>
        <name>Zn(2+)</name>
        <dbReference type="ChEBI" id="CHEBI:29105"/>
    </ligand>
</feature>
<dbReference type="GO" id="GO:0003700">
    <property type="term" value="F:DNA-binding transcription factor activity"/>
    <property type="evidence" value="ECO:0007669"/>
    <property type="project" value="InterPro"/>
</dbReference>
<comment type="cofactor">
    <cofactor evidence="7">
        <name>Zn(2+)</name>
        <dbReference type="ChEBI" id="CHEBI:29105"/>
    </cofactor>
    <text evidence="7">Binds 1 zinc ion per subunit.</text>
</comment>
<dbReference type="GO" id="GO:1900376">
    <property type="term" value="P:regulation of secondary metabolite biosynthetic process"/>
    <property type="evidence" value="ECO:0007669"/>
    <property type="project" value="TreeGrafter"/>
</dbReference>
<evidence type="ECO:0008006" key="11">
    <source>
        <dbReference type="Google" id="ProtNLM"/>
    </source>
</evidence>
<keyword evidence="5" id="KW-0238">DNA-binding</keyword>
<evidence type="ECO:0000256" key="3">
    <source>
        <dbReference type="ARBA" id="ARBA00022833"/>
    </source>
</evidence>
<dbReference type="Proteomes" id="UP000177803">
    <property type="component" value="Unassembled WGS sequence"/>
</dbReference>
<keyword evidence="2" id="KW-0678">Repressor</keyword>
<proteinExistence type="inferred from homology"/>